<dbReference type="Gene3D" id="1.10.357.10">
    <property type="entry name" value="Tetracycline Repressor, domain 2"/>
    <property type="match status" value="1"/>
</dbReference>
<keyword evidence="2 4" id="KW-0238">DNA-binding</keyword>
<dbReference type="PRINTS" id="PR00455">
    <property type="entry name" value="HTHTETR"/>
</dbReference>
<dbReference type="EMBL" id="VIRM01000022">
    <property type="protein sequence ID" value="TQS19667.1"/>
    <property type="molecule type" value="Genomic_DNA"/>
</dbReference>
<accession>A0A544YSH6</accession>
<dbReference type="Pfam" id="PF00440">
    <property type="entry name" value="TetR_N"/>
    <property type="match status" value="1"/>
</dbReference>
<feature type="DNA-binding region" description="H-T-H motif" evidence="4">
    <location>
        <begin position="25"/>
        <end position="44"/>
    </location>
</feature>
<protein>
    <submittedName>
        <fullName evidence="7">TetR/AcrR family transcriptional regulator</fullName>
    </submittedName>
</protein>
<evidence type="ECO:0000259" key="6">
    <source>
        <dbReference type="PROSITE" id="PS50977"/>
    </source>
</evidence>
<comment type="caution">
    <text evidence="7">The sequence shown here is derived from an EMBL/GenBank/DDBJ whole genome shotgun (WGS) entry which is preliminary data.</text>
</comment>
<sequence length="212" mass="23155">MGGRREEILEAALAIADERGLDGVSMRAVAERVGVTPMALYRHVGGKAELLDAMVGHLLSALLPPDRSRDRQEPQRWDERLAALARAVRAMVRRHPWAAPLLFSRPAVTPDAVRAVDVIYDALIEAGVPDREVPRLERLLSTFVIGFAASEVSGRFTSGDPDPRGHRGSHPEGGFPAHARLTPWLRLPADLATEFEADLDDVLRLIEAAAGR</sequence>
<dbReference type="GO" id="GO:0003700">
    <property type="term" value="F:DNA-binding transcription factor activity"/>
    <property type="evidence" value="ECO:0007669"/>
    <property type="project" value="TreeGrafter"/>
</dbReference>
<evidence type="ECO:0000256" key="4">
    <source>
        <dbReference type="PROSITE-ProRule" id="PRU00335"/>
    </source>
</evidence>
<dbReference type="SUPFAM" id="SSF48498">
    <property type="entry name" value="Tetracyclin repressor-like, C-terminal domain"/>
    <property type="match status" value="1"/>
</dbReference>
<evidence type="ECO:0000256" key="1">
    <source>
        <dbReference type="ARBA" id="ARBA00023015"/>
    </source>
</evidence>
<proteinExistence type="predicted"/>
<dbReference type="Proteomes" id="UP000316541">
    <property type="component" value="Unassembled WGS sequence"/>
</dbReference>
<evidence type="ECO:0000256" key="3">
    <source>
        <dbReference type="ARBA" id="ARBA00023163"/>
    </source>
</evidence>
<name>A0A544YSH6_9ACTN</name>
<dbReference type="InterPro" id="IPR036271">
    <property type="entry name" value="Tet_transcr_reg_TetR-rel_C_sf"/>
</dbReference>
<reference evidence="7 8" key="1">
    <citation type="submission" date="2019-07" db="EMBL/GenBank/DDBJ databases">
        <title>Microbispora hainanensis DSM 45428.</title>
        <authorList>
            <person name="Thawai C."/>
        </authorList>
    </citation>
    <scope>NUCLEOTIDE SEQUENCE [LARGE SCALE GENOMIC DNA]</scope>
    <source>
        <strain evidence="7 8">DSM 45428</strain>
    </source>
</reference>
<keyword evidence="3" id="KW-0804">Transcription</keyword>
<dbReference type="InterPro" id="IPR050109">
    <property type="entry name" value="HTH-type_TetR-like_transc_reg"/>
</dbReference>
<dbReference type="RefSeq" id="WP_142620256.1">
    <property type="nucleotide sequence ID" value="NZ_VIRM01000022.1"/>
</dbReference>
<dbReference type="AlphaFoldDB" id="A0A544YSH6"/>
<dbReference type="GO" id="GO:0000976">
    <property type="term" value="F:transcription cis-regulatory region binding"/>
    <property type="evidence" value="ECO:0007669"/>
    <property type="project" value="TreeGrafter"/>
</dbReference>
<organism evidence="7 8">
    <name type="scientific">Microbispora hainanensis</name>
    <dbReference type="NCBI Taxonomy" id="568844"/>
    <lineage>
        <taxon>Bacteria</taxon>
        <taxon>Bacillati</taxon>
        <taxon>Actinomycetota</taxon>
        <taxon>Actinomycetes</taxon>
        <taxon>Streptosporangiales</taxon>
        <taxon>Streptosporangiaceae</taxon>
        <taxon>Microbispora</taxon>
    </lineage>
</organism>
<dbReference type="GO" id="GO:0045892">
    <property type="term" value="P:negative regulation of DNA-templated transcription"/>
    <property type="evidence" value="ECO:0007669"/>
    <property type="project" value="InterPro"/>
</dbReference>
<dbReference type="InterPro" id="IPR004111">
    <property type="entry name" value="Repressor_TetR_C"/>
</dbReference>
<dbReference type="InterPro" id="IPR009057">
    <property type="entry name" value="Homeodomain-like_sf"/>
</dbReference>
<evidence type="ECO:0000313" key="8">
    <source>
        <dbReference type="Proteomes" id="UP000316541"/>
    </source>
</evidence>
<evidence type="ECO:0000313" key="7">
    <source>
        <dbReference type="EMBL" id="TQS19667.1"/>
    </source>
</evidence>
<gene>
    <name evidence="7" type="ORF">FLX08_19230</name>
</gene>
<dbReference type="PANTHER" id="PTHR30055">
    <property type="entry name" value="HTH-TYPE TRANSCRIPTIONAL REGULATOR RUTR"/>
    <property type="match status" value="1"/>
</dbReference>
<evidence type="ECO:0000256" key="2">
    <source>
        <dbReference type="ARBA" id="ARBA00023125"/>
    </source>
</evidence>
<dbReference type="Gene3D" id="1.10.10.60">
    <property type="entry name" value="Homeodomain-like"/>
    <property type="match status" value="1"/>
</dbReference>
<dbReference type="InterPro" id="IPR001647">
    <property type="entry name" value="HTH_TetR"/>
</dbReference>
<feature type="domain" description="HTH tetR-type" evidence="6">
    <location>
        <begin position="2"/>
        <end position="62"/>
    </location>
</feature>
<dbReference type="PROSITE" id="PS50977">
    <property type="entry name" value="HTH_TETR_2"/>
    <property type="match status" value="1"/>
</dbReference>
<keyword evidence="1" id="KW-0805">Transcription regulation</keyword>
<dbReference type="SUPFAM" id="SSF46689">
    <property type="entry name" value="Homeodomain-like"/>
    <property type="match status" value="1"/>
</dbReference>
<feature type="region of interest" description="Disordered" evidence="5">
    <location>
        <begin position="155"/>
        <end position="175"/>
    </location>
</feature>
<evidence type="ECO:0000256" key="5">
    <source>
        <dbReference type="SAM" id="MobiDB-lite"/>
    </source>
</evidence>
<dbReference type="PANTHER" id="PTHR30055:SF151">
    <property type="entry name" value="TRANSCRIPTIONAL REGULATORY PROTEIN"/>
    <property type="match status" value="1"/>
</dbReference>
<dbReference type="Pfam" id="PF02909">
    <property type="entry name" value="TetR_C_1"/>
    <property type="match status" value="1"/>
</dbReference>